<evidence type="ECO:0000256" key="6">
    <source>
        <dbReference type="ARBA" id="ARBA00023033"/>
    </source>
</evidence>
<sequence length="524" mass="57964">MTQPTPEPVPEHRDVIIVGAGLSGIGAACRLRQELPGKDYAILEGRENIGGTWDLFRYPGIRSDSDMFTLAYPFKPWRDPKSIADGDSIRDYIAEAAREYGVTDHIRFGTRVAGASWDSATARWTVEATTAAGTRHYTCDFLFMCSGYYDYDRGHQPDFPGREDFAGTWVHPQFWPEDLDHEGKRIVVIGSGATAVTLIPSLAESAEHVTMLQRSPSYLTALPSRDPVADRLRKILPAKLAHSILRLQYVTLTQAFYQLARRRPERVKKVLRGIALRFLKDESYVDEHFTPSYEPWDQRLCVVPEGDFFKTIARGTASVVTDHIDRITEKGIRLRSGEKLEADVIVSATGLSLTPLGGITIHIDGEQVDIGKTVTYRGLMLSGVPNLAFCIGYVNASWTLRADLVARYVPRLLGLMDRERIAVATPAPTVSPDRPLLDLESGYVKRSEHLFPRQGRRDPWRLHQNFFLDAVGLGRADLRKDMLMTPASAVGARSAAVTRPSVAGIAADAAAAGTGSRTEQEVAS</sequence>
<keyword evidence="8" id="KW-1185">Reference proteome</keyword>
<keyword evidence="4" id="KW-0274">FAD</keyword>
<dbReference type="Gene3D" id="3.50.50.60">
    <property type="entry name" value="FAD/NAD(P)-binding domain"/>
    <property type="match status" value="2"/>
</dbReference>
<proteinExistence type="inferred from homology"/>
<dbReference type="InterPro" id="IPR020946">
    <property type="entry name" value="Flavin_mOase-like"/>
</dbReference>
<keyword evidence="6" id="KW-0503">Monooxygenase</keyword>
<evidence type="ECO:0000256" key="3">
    <source>
        <dbReference type="ARBA" id="ARBA00022630"/>
    </source>
</evidence>
<accession>A0ABS4VVV9</accession>
<dbReference type="PRINTS" id="PR00411">
    <property type="entry name" value="PNDRDTASEI"/>
</dbReference>
<protein>
    <submittedName>
        <fullName evidence="7">Cation diffusion facilitator CzcD-associated flavoprotein CzcO</fullName>
    </submittedName>
</protein>
<comment type="caution">
    <text evidence="7">The sequence shown here is derived from an EMBL/GenBank/DDBJ whole genome shotgun (WGS) entry which is preliminary data.</text>
</comment>
<evidence type="ECO:0000256" key="1">
    <source>
        <dbReference type="ARBA" id="ARBA00001974"/>
    </source>
</evidence>
<evidence type="ECO:0000256" key="4">
    <source>
        <dbReference type="ARBA" id="ARBA00022827"/>
    </source>
</evidence>
<evidence type="ECO:0000256" key="2">
    <source>
        <dbReference type="ARBA" id="ARBA00010139"/>
    </source>
</evidence>
<dbReference type="InterPro" id="IPR051820">
    <property type="entry name" value="FAD-binding_MO"/>
</dbReference>
<comment type="similarity">
    <text evidence="2">Belongs to the FAD-binding monooxygenase family.</text>
</comment>
<dbReference type="PANTHER" id="PTHR43872">
    <property type="entry name" value="MONOOXYGENASE, PUTATIVE (AFU_ORTHOLOGUE AFUA_8G02570)-RELATED"/>
    <property type="match status" value="1"/>
</dbReference>
<comment type="cofactor">
    <cofactor evidence="1">
        <name>FAD</name>
        <dbReference type="ChEBI" id="CHEBI:57692"/>
    </cofactor>
</comment>
<dbReference type="Proteomes" id="UP001519295">
    <property type="component" value="Unassembled WGS sequence"/>
</dbReference>
<dbReference type="SUPFAM" id="SSF51905">
    <property type="entry name" value="FAD/NAD(P)-binding domain"/>
    <property type="match status" value="1"/>
</dbReference>
<dbReference type="Pfam" id="PF00743">
    <property type="entry name" value="FMO-like"/>
    <property type="match status" value="1"/>
</dbReference>
<evidence type="ECO:0000313" key="7">
    <source>
        <dbReference type="EMBL" id="MBP2368046.1"/>
    </source>
</evidence>
<dbReference type="PANTHER" id="PTHR43872:SF1">
    <property type="entry name" value="MONOOXYGENASE, PUTATIVE (AFU_ORTHOLOGUE AFUA_8G02570)-RELATED"/>
    <property type="match status" value="1"/>
</dbReference>
<dbReference type="RefSeq" id="WP_210028263.1">
    <property type="nucleotide sequence ID" value="NZ_JAGINU010000001.1"/>
</dbReference>
<dbReference type="InterPro" id="IPR036188">
    <property type="entry name" value="FAD/NAD-bd_sf"/>
</dbReference>
<dbReference type="EMBL" id="JAGINU010000001">
    <property type="protein sequence ID" value="MBP2368046.1"/>
    <property type="molecule type" value="Genomic_DNA"/>
</dbReference>
<name>A0ABS4VVV9_9PSEU</name>
<reference evidence="7 8" key="1">
    <citation type="submission" date="2021-03" db="EMBL/GenBank/DDBJ databases">
        <title>Sequencing the genomes of 1000 actinobacteria strains.</title>
        <authorList>
            <person name="Klenk H.-P."/>
        </authorList>
    </citation>
    <scope>NUCLEOTIDE SEQUENCE [LARGE SCALE GENOMIC DNA]</scope>
    <source>
        <strain evidence="7 8">DSM 45256</strain>
    </source>
</reference>
<keyword evidence="3" id="KW-0285">Flavoprotein</keyword>
<evidence type="ECO:0000313" key="8">
    <source>
        <dbReference type="Proteomes" id="UP001519295"/>
    </source>
</evidence>
<organism evidence="7 8">
    <name type="scientific">Pseudonocardia parietis</name>
    <dbReference type="NCBI Taxonomy" id="570936"/>
    <lineage>
        <taxon>Bacteria</taxon>
        <taxon>Bacillati</taxon>
        <taxon>Actinomycetota</taxon>
        <taxon>Actinomycetes</taxon>
        <taxon>Pseudonocardiales</taxon>
        <taxon>Pseudonocardiaceae</taxon>
        <taxon>Pseudonocardia</taxon>
    </lineage>
</organism>
<gene>
    <name evidence="7" type="ORF">JOF36_003742</name>
</gene>
<keyword evidence="5" id="KW-0560">Oxidoreductase</keyword>
<evidence type="ECO:0000256" key="5">
    <source>
        <dbReference type="ARBA" id="ARBA00023002"/>
    </source>
</evidence>